<protein>
    <submittedName>
        <fullName evidence="2">Uncharacterized protein</fullName>
    </submittedName>
</protein>
<dbReference type="Proteomes" id="UP001500575">
    <property type="component" value="Unassembled WGS sequence"/>
</dbReference>
<gene>
    <name evidence="2" type="ORF">GCM10009843_18600</name>
</gene>
<sequence>MTAEHPECLSHHMSFSDATLNLRTVLGGTAAAHVTGRGAQVFRRARRDPGGRARMAGEM</sequence>
<evidence type="ECO:0000313" key="2">
    <source>
        <dbReference type="EMBL" id="GAA2123083.1"/>
    </source>
</evidence>
<feature type="compositionally biased region" description="Basic and acidic residues" evidence="1">
    <location>
        <begin position="47"/>
        <end position="59"/>
    </location>
</feature>
<feature type="region of interest" description="Disordered" evidence="1">
    <location>
        <begin position="36"/>
        <end position="59"/>
    </location>
</feature>
<dbReference type="EMBL" id="BAAAQQ010000011">
    <property type="protein sequence ID" value="GAA2123083.1"/>
    <property type="molecule type" value="Genomic_DNA"/>
</dbReference>
<evidence type="ECO:0000256" key="1">
    <source>
        <dbReference type="SAM" id="MobiDB-lite"/>
    </source>
</evidence>
<organism evidence="2 3">
    <name type="scientific">Nocardioides bigeumensis</name>
    <dbReference type="NCBI Taxonomy" id="433657"/>
    <lineage>
        <taxon>Bacteria</taxon>
        <taxon>Bacillati</taxon>
        <taxon>Actinomycetota</taxon>
        <taxon>Actinomycetes</taxon>
        <taxon>Propionibacteriales</taxon>
        <taxon>Nocardioidaceae</taxon>
        <taxon>Nocardioides</taxon>
    </lineage>
</organism>
<reference evidence="3" key="1">
    <citation type="journal article" date="2019" name="Int. J. Syst. Evol. Microbiol.">
        <title>The Global Catalogue of Microorganisms (GCM) 10K type strain sequencing project: providing services to taxonomists for standard genome sequencing and annotation.</title>
        <authorList>
            <consortium name="The Broad Institute Genomics Platform"/>
            <consortium name="The Broad Institute Genome Sequencing Center for Infectious Disease"/>
            <person name="Wu L."/>
            <person name="Ma J."/>
        </authorList>
    </citation>
    <scope>NUCLEOTIDE SEQUENCE [LARGE SCALE GENOMIC DNA]</scope>
    <source>
        <strain evidence="3">JCM 16021</strain>
    </source>
</reference>
<accession>A0ABP5JWT4</accession>
<keyword evidence="3" id="KW-1185">Reference proteome</keyword>
<comment type="caution">
    <text evidence="2">The sequence shown here is derived from an EMBL/GenBank/DDBJ whole genome shotgun (WGS) entry which is preliminary data.</text>
</comment>
<proteinExistence type="predicted"/>
<name>A0ABP5JWT4_9ACTN</name>
<evidence type="ECO:0000313" key="3">
    <source>
        <dbReference type="Proteomes" id="UP001500575"/>
    </source>
</evidence>